<evidence type="ECO:0000313" key="4">
    <source>
        <dbReference type="Proteomes" id="UP001318682"/>
    </source>
</evidence>
<dbReference type="SUPFAM" id="SSF51905">
    <property type="entry name" value="FAD/NAD(P)-binding domain"/>
    <property type="match status" value="1"/>
</dbReference>
<dbReference type="EMBL" id="CP143423">
    <property type="protein sequence ID" value="WVX47003.1"/>
    <property type="molecule type" value="Genomic_DNA"/>
</dbReference>
<sequence>MVWEGFFFGALTTPIGFALNPMKYLTGLAAAAERAGTTIHNYSPVLRSEAAGKGIKLVCNDGHVLAEQVIVATNGYSSEDFPDWLGGRYMPVQCNVLMTRPLSDSEIDQQGWSSQQMSFDVPLVS</sequence>
<dbReference type="Gene3D" id="3.50.50.60">
    <property type="entry name" value="FAD/NAD(P)-binding domain"/>
    <property type="match status" value="1"/>
</dbReference>
<dbReference type="Proteomes" id="UP001318682">
    <property type="component" value="Chromosome"/>
</dbReference>
<evidence type="ECO:0000259" key="2">
    <source>
        <dbReference type="Pfam" id="PF01266"/>
    </source>
</evidence>
<protein>
    <recommendedName>
        <fullName evidence="2">FAD dependent oxidoreductase domain-containing protein</fullName>
    </recommendedName>
</protein>
<name>A0ABZ2BN44_9RHOB</name>
<evidence type="ECO:0000313" key="3">
    <source>
        <dbReference type="EMBL" id="WVX47003.1"/>
    </source>
</evidence>
<reference evidence="4" key="1">
    <citation type="submission" date="2024-01" db="EMBL/GenBank/DDBJ databases">
        <title>Roseobacter fucihabitans sp. nov., isolated from the brown alga Fucus spiralis.</title>
        <authorList>
            <person name="Hahnke S."/>
            <person name="Berger M."/>
            <person name="Schlingloff A."/>
            <person name="Athale I."/>
            <person name="Neumann-Schaal M."/>
            <person name="Adenaya A."/>
            <person name="Poehlein A."/>
            <person name="Daniel R."/>
            <person name="Pertersen J."/>
            <person name="Brinkhoff T."/>
        </authorList>
    </citation>
    <scope>NUCLEOTIDE SEQUENCE [LARGE SCALE GENOMIC DNA]</scope>
    <source>
        <strain evidence="4">B14</strain>
    </source>
</reference>
<dbReference type="InterPro" id="IPR036188">
    <property type="entry name" value="FAD/NAD-bd_sf"/>
</dbReference>
<dbReference type="Gene3D" id="3.30.9.10">
    <property type="entry name" value="D-Amino Acid Oxidase, subunit A, domain 2"/>
    <property type="match status" value="1"/>
</dbReference>
<dbReference type="Pfam" id="PF01266">
    <property type="entry name" value="DAO"/>
    <property type="match status" value="1"/>
</dbReference>
<dbReference type="InterPro" id="IPR006076">
    <property type="entry name" value="FAD-dep_OxRdtase"/>
</dbReference>
<proteinExistence type="predicted"/>
<feature type="domain" description="FAD dependent oxidoreductase" evidence="2">
    <location>
        <begin position="7"/>
        <end position="113"/>
    </location>
</feature>
<evidence type="ECO:0000256" key="1">
    <source>
        <dbReference type="ARBA" id="ARBA00023002"/>
    </source>
</evidence>
<organism evidence="3 4">
    <name type="scientific">Roseobacter fucihabitans</name>
    <dbReference type="NCBI Taxonomy" id="1537242"/>
    <lineage>
        <taxon>Bacteria</taxon>
        <taxon>Pseudomonadati</taxon>
        <taxon>Pseudomonadota</taxon>
        <taxon>Alphaproteobacteria</taxon>
        <taxon>Rhodobacterales</taxon>
        <taxon>Roseobacteraceae</taxon>
        <taxon>Roseobacter</taxon>
    </lineage>
</organism>
<keyword evidence="1" id="KW-0560">Oxidoreductase</keyword>
<accession>A0ABZ2BN44</accession>
<gene>
    <name evidence="3" type="ORF">ROLI_000610</name>
</gene>
<keyword evidence="4" id="KW-1185">Reference proteome</keyword>